<keyword evidence="1" id="KW-0812">Transmembrane</keyword>
<name>A0A1V6M0X7_9BACT</name>
<protein>
    <submittedName>
        <fullName evidence="2">Uncharacterized protein</fullName>
    </submittedName>
</protein>
<gene>
    <name evidence="2" type="ORF">BIY37_05240</name>
</gene>
<dbReference type="PROSITE" id="PS51257">
    <property type="entry name" value="PROKAR_LIPOPROTEIN"/>
    <property type="match status" value="1"/>
</dbReference>
<dbReference type="Proteomes" id="UP000242219">
    <property type="component" value="Unassembled WGS sequence"/>
</dbReference>
<keyword evidence="1" id="KW-0472">Membrane</keyword>
<keyword evidence="1" id="KW-1133">Transmembrane helix</keyword>
<dbReference type="EMBL" id="MJUW02000060">
    <property type="protein sequence ID" value="OQD46053.1"/>
    <property type="molecule type" value="Genomic_DNA"/>
</dbReference>
<sequence>MKYRDIIMVRKIQGMQWVMVIALFVFFMLQGCSTIQRLITPRPDPQLAIIRTEVINFAEVFFDKIADTTYKVSGLAGTPQARVDTTLWRIHYCTSAIQIATGPNPKANLIDMVTMVSLGRMAMEDDTVEHVLGAHAQILQNTFRRLEQQGWEIARRYLTREQLSELRKYIYACHEKYPKSILVGNVRLAEYTNIRAKSGVGKQTNMGSELIGILVFDPFSSLDPAIREVEALRDFADRSMFQMERFPIIMRWQMEMLYNRILQEPESQGLFEDISRFSASTERFSQTVSILPDRITEERKNLFRSLEGELSKINGLLGQLEHTATHVRKEADVLTVKLFRSCALLIALFFVGLVISLVAYRLITHRIISAPRQ</sequence>
<accession>A0A1V6M0X7</accession>
<proteinExistence type="predicted"/>
<organism evidence="2 3">
    <name type="scientific">Candidatus Brocadia sapporoensis</name>
    <dbReference type="NCBI Taxonomy" id="392547"/>
    <lineage>
        <taxon>Bacteria</taxon>
        <taxon>Pseudomonadati</taxon>
        <taxon>Planctomycetota</taxon>
        <taxon>Candidatus Brocadiia</taxon>
        <taxon>Candidatus Brocadiales</taxon>
        <taxon>Candidatus Brocadiaceae</taxon>
        <taxon>Candidatus Brocadia</taxon>
    </lineage>
</organism>
<keyword evidence="3" id="KW-1185">Reference proteome</keyword>
<reference evidence="2 3" key="1">
    <citation type="journal article" date="2016" name="Genome Announc.">
        <title>Draft Genome Sequence of the Anaerobic Ammonium-Oxidizing Bacterium 'Candidatus Brocadia sp. 40'.</title>
        <authorList>
            <person name="Ali M."/>
            <person name="Haroon M.F."/>
            <person name="Narita Y."/>
            <person name="Zhang L."/>
            <person name="Rangel Shaw D."/>
            <person name="Okabe S."/>
            <person name="Saikaly P.E."/>
        </authorList>
    </citation>
    <scope>NUCLEOTIDE SEQUENCE [LARGE SCALE GENOMIC DNA]</scope>
    <source>
        <strain evidence="2 3">40</strain>
    </source>
</reference>
<dbReference type="AlphaFoldDB" id="A0A1V6M0X7"/>
<comment type="caution">
    <text evidence="2">The sequence shown here is derived from an EMBL/GenBank/DDBJ whole genome shotgun (WGS) entry which is preliminary data.</text>
</comment>
<evidence type="ECO:0000313" key="3">
    <source>
        <dbReference type="Proteomes" id="UP000242219"/>
    </source>
</evidence>
<feature type="transmembrane region" description="Helical" evidence="1">
    <location>
        <begin position="343"/>
        <end position="363"/>
    </location>
</feature>
<evidence type="ECO:0000313" key="2">
    <source>
        <dbReference type="EMBL" id="OQD46053.1"/>
    </source>
</evidence>
<evidence type="ECO:0000256" key="1">
    <source>
        <dbReference type="SAM" id="Phobius"/>
    </source>
</evidence>